<keyword evidence="1" id="KW-0378">Hydrolase</keyword>
<dbReference type="InParanoid" id="B4CWJ4"/>
<feature type="domain" description="Glycoside hydrolase family 42 N-terminal" evidence="5">
    <location>
        <begin position="281"/>
        <end position="450"/>
    </location>
</feature>
<feature type="compositionally biased region" description="Basic residues" evidence="3">
    <location>
        <begin position="525"/>
        <end position="555"/>
    </location>
</feature>
<evidence type="ECO:0000313" key="6">
    <source>
        <dbReference type="EMBL" id="EDY21786.1"/>
    </source>
</evidence>
<evidence type="ECO:0000256" key="2">
    <source>
        <dbReference type="ARBA" id="ARBA00023295"/>
    </source>
</evidence>
<dbReference type="PANTHER" id="PTHR36447">
    <property type="entry name" value="BETA-GALACTOSIDASE GANA"/>
    <property type="match status" value="1"/>
</dbReference>
<proteinExistence type="predicted"/>
<dbReference type="InterPro" id="IPR017853">
    <property type="entry name" value="GH"/>
</dbReference>
<feature type="region of interest" description="Disordered" evidence="3">
    <location>
        <begin position="514"/>
        <end position="555"/>
    </location>
</feature>
<dbReference type="GO" id="GO:0005975">
    <property type="term" value="P:carbohydrate metabolic process"/>
    <property type="evidence" value="ECO:0007669"/>
    <property type="project" value="InterPro"/>
</dbReference>
<dbReference type="SUPFAM" id="SSF51445">
    <property type="entry name" value="(Trans)glycosidases"/>
    <property type="match status" value="1"/>
</dbReference>
<dbReference type="RefSeq" id="WP_006978358.1">
    <property type="nucleotide sequence ID" value="NZ_ABVL01000002.1"/>
</dbReference>
<dbReference type="eggNOG" id="COG3170">
    <property type="taxonomic scope" value="Bacteria"/>
</dbReference>
<sequence precursor="true">MFPSVRPVLASLLSLVLPAASLFAASLTARVESPNGAPRILVNGQPVRARMFFGAPGSSALPIGPDWQKIDFDFTAADSADTGTMHFRFGHGAGDVYLDQVQVTEVGQKSDVIPLCDFEGGQGDFDRDWTSWPQGAANTVGKITVESQAGAENGSGLHVKLTAPPDGQWPDFHLYHRPVLHFAEGHHYHVQLWAKAVPARSLFVEFYQPGQPFVHLGGPADPFPDQIKMAAKVGVHFITFPIGLPWPKPGETENFTSEDAACHTVLAADPRALLIPRIPMNPPAWWREAHPDEVMQWENGRRDAMVPASPLYRHDAAERLTALVKHLEEKFGDHMAGYHPVGQNTGEWFYEDTWKQPLNGYAPADLREWRKWLRAHYHDDEALRHAWNDTGVSFDTASVPTPAARHAAPAGIFRDPKTGQALIDWAEFQQQSMADCVCEIAHAARQASAGKKLVLFFYGISPRIRHGGKWPRHLRPLCAAPRARLSGHRYRLLADFLFRSRPRRQRALHVRRGKCGARRQDVAQRRRHAHLPGHRHAARLPRSRHHPRGHKCRTHPQCRPGIAGATSHVWMDLGATGWFRDRGMWRQMAKLKALDDAMLQPPTPFRPEIAAVIDAPSMWRVAPGGQAVTGPCVTEARSRLGRVGAPYGQYLLDDVAAGKVHAKLYVFLNAWNLSTAQRHQLRDATRGSVCVWCYAPGYFDNGTPSLAAMQDLTGFHLRALGDVKAWITPVAGNPATLHQPFGLQHTVSPLFALDGHAEDILYTYPDGSGAVAFRKRDDGQGASLFVGAPGLTSELLRFAAHRAGVHLYTETDCNVYANGPFVAIHATQNSNLQLNVGKAGPVTDVLTGQTVGQGPVVSLPVLHGDTRVLKIGP</sequence>
<evidence type="ECO:0000313" key="7">
    <source>
        <dbReference type="Proteomes" id="UP000005824"/>
    </source>
</evidence>
<name>B4CWJ4_9BACT</name>
<protein>
    <recommendedName>
        <fullName evidence="5">Glycoside hydrolase family 42 N-terminal domain-containing protein</fullName>
    </recommendedName>
</protein>
<dbReference type="InterPro" id="IPR013529">
    <property type="entry name" value="Glyco_hydro_42_N"/>
</dbReference>
<evidence type="ECO:0000256" key="3">
    <source>
        <dbReference type="SAM" id="MobiDB-lite"/>
    </source>
</evidence>
<feature type="chain" id="PRO_5002802173" description="Glycoside hydrolase family 42 N-terminal domain-containing protein" evidence="4">
    <location>
        <begin position="25"/>
        <end position="873"/>
    </location>
</feature>
<keyword evidence="7" id="KW-1185">Reference proteome</keyword>
<keyword evidence="2" id="KW-0326">Glycosidase</keyword>
<dbReference type="EMBL" id="ABVL01000002">
    <property type="protein sequence ID" value="EDY21786.1"/>
    <property type="molecule type" value="Genomic_DNA"/>
</dbReference>
<comment type="caution">
    <text evidence="6">The sequence shown here is derived from an EMBL/GenBank/DDBJ whole genome shotgun (WGS) entry which is preliminary data.</text>
</comment>
<keyword evidence="4" id="KW-0732">Signal</keyword>
<evidence type="ECO:0000256" key="1">
    <source>
        <dbReference type="ARBA" id="ARBA00022801"/>
    </source>
</evidence>
<dbReference type="Pfam" id="PF02449">
    <property type="entry name" value="Glyco_hydro_42"/>
    <property type="match status" value="1"/>
</dbReference>
<dbReference type="Gene3D" id="2.60.120.260">
    <property type="entry name" value="Galactose-binding domain-like"/>
    <property type="match status" value="1"/>
</dbReference>
<dbReference type="GO" id="GO:0004565">
    <property type="term" value="F:beta-galactosidase activity"/>
    <property type="evidence" value="ECO:0007669"/>
    <property type="project" value="InterPro"/>
</dbReference>
<organism evidence="6 7">
    <name type="scientific">Chthoniobacter flavus Ellin428</name>
    <dbReference type="NCBI Taxonomy" id="497964"/>
    <lineage>
        <taxon>Bacteria</taxon>
        <taxon>Pseudomonadati</taxon>
        <taxon>Verrucomicrobiota</taxon>
        <taxon>Spartobacteria</taxon>
        <taxon>Chthoniobacterales</taxon>
        <taxon>Chthoniobacteraceae</taxon>
        <taxon>Chthoniobacter</taxon>
    </lineage>
</organism>
<dbReference type="STRING" id="497964.CfE428DRAFT_1032"/>
<gene>
    <name evidence="6" type="ORF">CfE428DRAFT_1032</name>
</gene>
<dbReference type="InterPro" id="IPR003476">
    <property type="entry name" value="Glyco_hydro_42"/>
</dbReference>
<feature type="signal peptide" evidence="4">
    <location>
        <begin position="1"/>
        <end position="24"/>
    </location>
</feature>
<evidence type="ECO:0000259" key="5">
    <source>
        <dbReference type="Pfam" id="PF02449"/>
    </source>
</evidence>
<dbReference type="PANTHER" id="PTHR36447:SF1">
    <property type="entry name" value="BETA-GALACTOSIDASE GANA"/>
    <property type="match status" value="1"/>
</dbReference>
<dbReference type="Gene3D" id="3.20.20.80">
    <property type="entry name" value="Glycosidases"/>
    <property type="match status" value="1"/>
</dbReference>
<accession>B4CWJ4</accession>
<dbReference type="GO" id="GO:0009341">
    <property type="term" value="C:beta-galactosidase complex"/>
    <property type="evidence" value="ECO:0007669"/>
    <property type="project" value="InterPro"/>
</dbReference>
<dbReference type="Proteomes" id="UP000005824">
    <property type="component" value="Unassembled WGS sequence"/>
</dbReference>
<reference evidence="6 7" key="1">
    <citation type="journal article" date="2011" name="J. Bacteriol.">
        <title>Genome sequence of Chthoniobacter flavus Ellin428, an aerobic heterotrophic soil bacterium.</title>
        <authorList>
            <person name="Kant R."/>
            <person name="van Passel M.W."/>
            <person name="Palva A."/>
            <person name="Lucas S."/>
            <person name="Lapidus A."/>
            <person name="Glavina Del Rio T."/>
            <person name="Dalin E."/>
            <person name="Tice H."/>
            <person name="Bruce D."/>
            <person name="Goodwin L."/>
            <person name="Pitluck S."/>
            <person name="Larimer F.W."/>
            <person name="Land M.L."/>
            <person name="Hauser L."/>
            <person name="Sangwan P."/>
            <person name="de Vos W.M."/>
            <person name="Janssen P.H."/>
            <person name="Smidt H."/>
        </authorList>
    </citation>
    <scope>NUCLEOTIDE SEQUENCE [LARGE SCALE GENOMIC DNA]</scope>
    <source>
        <strain evidence="6 7">Ellin428</strain>
    </source>
</reference>
<evidence type="ECO:0000256" key="4">
    <source>
        <dbReference type="SAM" id="SignalP"/>
    </source>
</evidence>
<dbReference type="AlphaFoldDB" id="B4CWJ4"/>